<dbReference type="OrthoDB" id="4062651at2759"/>
<feature type="non-terminal residue" evidence="2">
    <location>
        <position position="264"/>
    </location>
</feature>
<accession>A0A1Y1ZGI6</accession>
<gene>
    <name evidence="2" type="ORF">BCR34DRAFT_487439</name>
</gene>
<organism evidence="2 3">
    <name type="scientific">Clohesyomyces aquaticus</name>
    <dbReference type="NCBI Taxonomy" id="1231657"/>
    <lineage>
        <taxon>Eukaryota</taxon>
        <taxon>Fungi</taxon>
        <taxon>Dikarya</taxon>
        <taxon>Ascomycota</taxon>
        <taxon>Pezizomycotina</taxon>
        <taxon>Dothideomycetes</taxon>
        <taxon>Pleosporomycetidae</taxon>
        <taxon>Pleosporales</taxon>
        <taxon>Lindgomycetaceae</taxon>
        <taxon>Clohesyomyces</taxon>
    </lineage>
</organism>
<evidence type="ECO:0000313" key="3">
    <source>
        <dbReference type="Proteomes" id="UP000193144"/>
    </source>
</evidence>
<dbReference type="PANTHER" id="PTHR24359:SF1">
    <property type="entry name" value="INHIBITOR OF NUCLEAR FACTOR KAPPA-B KINASE EPSILON SUBUNIT HOMOLOG 1-RELATED"/>
    <property type="match status" value="1"/>
</dbReference>
<dbReference type="PANTHER" id="PTHR24359">
    <property type="entry name" value="SERINE/THREONINE-PROTEIN KINASE SBK1"/>
    <property type="match status" value="1"/>
</dbReference>
<dbReference type="AlphaFoldDB" id="A0A1Y1ZGI6"/>
<dbReference type="InterPro" id="IPR011009">
    <property type="entry name" value="Kinase-like_dom_sf"/>
</dbReference>
<dbReference type="Pfam" id="PF00069">
    <property type="entry name" value="Pkinase"/>
    <property type="match status" value="1"/>
</dbReference>
<protein>
    <submittedName>
        <fullName evidence="2">Kinase-like domain-containing protein</fullName>
    </submittedName>
</protein>
<dbReference type="SMART" id="SM00220">
    <property type="entry name" value="S_TKc"/>
    <property type="match status" value="1"/>
</dbReference>
<proteinExistence type="predicted"/>
<dbReference type="InterPro" id="IPR008271">
    <property type="entry name" value="Ser/Thr_kinase_AS"/>
</dbReference>
<dbReference type="EMBL" id="MCFA01000087">
    <property type="protein sequence ID" value="ORY09363.1"/>
    <property type="molecule type" value="Genomic_DNA"/>
</dbReference>
<dbReference type="InterPro" id="IPR000719">
    <property type="entry name" value="Prot_kinase_dom"/>
</dbReference>
<dbReference type="Proteomes" id="UP000193144">
    <property type="component" value="Unassembled WGS sequence"/>
</dbReference>
<keyword evidence="2" id="KW-0418">Kinase</keyword>
<dbReference type="Gene3D" id="1.10.510.10">
    <property type="entry name" value="Transferase(Phosphotransferase) domain 1"/>
    <property type="match status" value="1"/>
</dbReference>
<dbReference type="PROSITE" id="PS00108">
    <property type="entry name" value="PROTEIN_KINASE_ST"/>
    <property type="match status" value="1"/>
</dbReference>
<keyword evidence="2" id="KW-0808">Transferase</keyword>
<dbReference type="GO" id="GO:0004674">
    <property type="term" value="F:protein serine/threonine kinase activity"/>
    <property type="evidence" value="ECO:0007669"/>
    <property type="project" value="TreeGrafter"/>
</dbReference>
<keyword evidence="3" id="KW-1185">Reference proteome</keyword>
<dbReference type="CDD" id="cd00180">
    <property type="entry name" value="PKc"/>
    <property type="match status" value="1"/>
</dbReference>
<dbReference type="STRING" id="1231657.A0A1Y1ZGI6"/>
<dbReference type="PROSITE" id="PS50011">
    <property type="entry name" value="PROTEIN_KINASE_DOM"/>
    <property type="match status" value="1"/>
</dbReference>
<comment type="caution">
    <text evidence="2">The sequence shown here is derived from an EMBL/GenBank/DDBJ whole genome shotgun (WGS) entry which is preliminary data.</text>
</comment>
<dbReference type="SUPFAM" id="SSF56112">
    <property type="entry name" value="Protein kinase-like (PK-like)"/>
    <property type="match status" value="1"/>
</dbReference>
<dbReference type="GO" id="GO:0005524">
    <property type="term" value="F:ATP binding"/>
    <property type="evidence" value="ECO:0007669"/>
    <property type="project" value="InterPro"/>
</dbReference>
<feature type="domain" description="Protein kinase" evidence="1">
    <location>
        <begin position="57"/>
        <end position="264"/>
    </location>
</feature>
<evidence type="ECO:0000259" key="1">
    <source>
        <dbReference type="PROSITE" id="PS50011"/>
    </source>
</evidence>
<sequence length="264" mass="30225">MLAGITDESLPLELTTVEELIGLDNAKLFELEQHRTALRDFQTDKPNVYKENQVIPVRTLRHLGHGGWAQVDCVENAVTGAQMARKRFRLKRTQAKKLKQSFETEIASLKKLNGHQHIIRYLYSYETEQTLNILLSPVANCNLYEYLEEEEYEHELGNRNDILIQSLGCLASALAFMHQHRIRHKDVKSQNVLLYQHDGTTRIIVTDFGISFDFSSKDNSVTEGATHKTRKYCSPEVARDSPRGRKSDVYSLGCIYLEILTVLS</sequence>
<evidence type="ECO:0000313" key="2">
    <source>
        <dbReference type="EMBL" id="ORY09363.1"/>
    </source>
</evidence>
<name>A0A1Y1ZGI6_9PLEO</name>
<reference evidence="2 3" key="1">
    <citation type="submission" date="2016-07" db="EMBL/GenBank/DDBJ databases">
        <title>Pervasive Adenine N6-methylation of Active Genes in Fungi.</title>
        <authorList>
            <consortium name="DOE Joint Genome Institute"/>
            <person name="Mondo S.J."/>
            <person name="Dannebaum R.O."/>
            <person name="Kuo R.C."/>
            <person name="Labutti K."/>
            <person name="Haridas S."/>
            <person name="Kuo A."/>
            <person name="Salamov A."/>
            <person name="Ahrendt S.R."/>
            <person name="Lipzen A."/>
            <person name="Sullivan W."/>
            <person name="Andreopoulos W.B."/>
            <person name="Clum A."/>
            <person name="Lindquist E."/>
            <person name="Daum C."/>
            <person name="Ramamoorthy G.K."/>
            <person name="Gryganskyi A."/>
            <person name="Culley D."/>
            <person name="Magnuson J.K."/>
            <person name="James T.Y."/>
            <person name="O'Malley M.A."/>
            <person name="Stajich J.E."/>
            <person name="Spatafora J.W."/>
            <person name="Visel A."/>
            <person name="Grigoriev I.V."/>
        </authorList>
    </citation>
    <scope>NUCLEOTIDE SEQUENCE [LARGE SCALE GENOMIC DNA]</scope>
    <source>
        <strain evidence="2 3">CBS 115471</strain>
    </source>
</reference>